<dbReference type="Gene3D" id="1.20.5.500">
    <property type="entry name" value="Single helix bin"/>
    <property type="match status" value="1"/>
</dbReference>
<reference evidence="7" key="1">
    <citation type="submission" date="2019-06" db="EMBL/GenBank/DDBJ databases">
        <authorList>
            <consortium name="Wellcome Sanger Institute Data Sharing"/>
        </authorList>
    </citation>
    <scope>NUCLEOTIDE SEQUENCE [LARGE SCALE GENOMIC DNA]</scope>
</reference>
<evidence type="ECO:0000256" key="4">
    <source>
        <dbReference type="SAM" id="Coils"/>
    </source>
</evidence>
<dbReference type="Proteomes" id="UP000472267">
    <property type="component" value="Chromosome 12"/>
</dbReference>
<feature type="region of interest" description="Disordered" evidence="5">
    <location>
        <begin position="16"/>
        <end position="36"/>
    </location>
</feature>
<gene>
    <name evidence="7" type="primary">krt1-c5</name>
</gene>
<feature type="coiled-coil region" evidence="4">
    <location>
        <begin position="267"/>
        <end position="382"/>
    </location>
</feature>
<feature type="coiled-coil region" evidence="4">
    <location>
        <begin position="188"/>
        <end position="226"/>
    </location>
</feature>
<evidence type="ECO:0000256" key="2">
    <source>
        <dbReference type="ARBA" id="ARBA00023054"/>
    </source>
</evidence>
<accession>A0A672HB00</accession>
<keyword evidence="8" id="KW-1185">Reference proteome</keyword>
<comment type="similarity">
    <text evidence="3">Belongs to the intermediate filament family.</text>
</comment>
<evidence type="ECO:0000256" key="3">
    <source>
        <dbReference type="RuleBase" id="RU000685"/>
    </source>
</evidence>
<evidence type="ECO:0000259" key="6">
    <source>
        <dbReference type="PROSITE" id="PS51842"/>
    </source>
</evidence>
<dbReference type="AlphaFoldDB" id="A0A672HB00"/>
<reference evidence="7" key="2">
    <citation type="submission" date="2025-08" db="UniProtKB">
        <authorList>
            <consortium name="Ensembl"/>
        </authorList>
    </citation>
    <scope>IDENTIFICATION</scope>
</reference>
<dbReference type="Pfam" id="PF00038">
    <property type="entry name" value="Filament"/>
    <property type="match status" value="1"/>
</dbReference>
<proteinExistence type="inferred from homology"/>
<dbReference type="InterPro" id="IPR018039">
    <property type="entry name" value="IF_conserved"/>
</dbReference>
<dbReference type="SMART" id="SM01391">
    <property type="entry name" value="Filament"/>
    <property type="match status" value="1"/>
</dbReference>
<name>A0A672HB00_SALFA</name>
<evidence type="ECO:0000313" key="8">
    <source>
        <dbReference type="Proteomes" id="UP000472267"/>
    </source>
</evidence>
<evidence type="ECO:0000256" key="5">
    <source>
        <dbReference type="SAM" id="MobiDB-lite"/>
    </source>
</evidence>
<evidence type="ECO:0000256" key="1">
    <source>
        <dbReference type="ARBA" id="ARBA00022754"/>
    </source>
</evidence>
<dbReference type="PANTHER" id="PTHR23239:SF354">
    <property type="entry name" value="KERATIN, TYPE I CYTOSKELETAL 18"/>
    <property type="match status" value="1"/>
</dbReference>
<dbReference type="PROSITE" id="PS51842">
    <property type="entry name" value="IF_ROD_2"/>
    <property type="match status" value="1"/>
</dbReference>
<evidence type="ECO:0000313" key="7">
    <source>
        <dbReference type="Ensembl" id="ENSSFAP00005026247.1"/>
    </source>
</evidence>
<dbReference type="InterPro" id="IPR002957">
    <property type="entry name" value="Keratin_I"/>
</dbReference>
<keyword evidence="1 3" id="KW-0403">Intermediate filament</keyword>
<sequence length="413" mass="46701">MASSISVRSYSVRQPSLSSMSVRDSGRSIHSKSSISPLSTIGSLSLSRSVSVGNGLNMLGSSLSLNGLGASEKETMQGLNDRLANYLDKVRSLERSNAELEVKIKQLMMEKAPKGHDIEGMMAQAHAIGQEVRRKTLENARIMLEIDNAKLAADDFRVKWEAEATLCQSVERDCHALRRAKSDHDQIIATLRGDLDSLKEELYFLKKNHDEEMSSLKARLANEQVNVEVDAAQGPDLGAIMAELRVQYEGIARKNKEEAEAWYLKKLEAVQSEVKESNEALRCAQNELSERRRFLQALEVELDSLRKQVAVLEGNLNETGQKYSVEMDRLQATLTQLEDELSQLRLDMQRNKTDYEQLLRIKQNLEMEIATYRRLLEGEEMTRKIVKVVTQTMINGKVVDESSEVEQIEERKK</sequence>
<dbReference type="GO" id="GO:0005882">
    <property type="term" value="C:intermediate filament"/>
    <property type="evidence" value="ECO:0007669"/>
    <property type="project" value="UniProtKB-KW"/>
</dbReference>
<dbReference type="SUPFAM" id="SSF64593">
    <property type="entry name" value="Intermediate filament protein, coiled coil region"/>
    <property type="match status" value="2"/>
</dbReference>
<organism evidence="7 8">
    <name type="scientific">Salarias fasciatus</name>
    <name type="common">Jewelled blenny</name>
    <name type="synonym">Blennius fasciatus</name>
    <dbReference type="NCBI Taxonomy" id="181472"/>
    <lineage>
        <taxon>Eukaryota</taxon>
        <taxon>Metazoa</taxon>
        <taxon>Chordata</taxon>
        <taxon>Craniata</taxon>
        <taxon>Vertebrata</taxon>
        <taxon>Euteleostomi</taxon>
        <taxon>Actinopterygii</taxon>
        <taxon>Neopterygii</taxon>
        <taxon>Teleostei</taxon>
        <taxon>Neoteleostei</taxon>
        <taxon>Acanthomorphata</taxon>
        <taxon>Ovalentaria</taxon>
        <taxon>Blenniimorphae</taxon>
        <taxon>Blenniiformes</taxon>
        <taxon>Blennioidei</taxon>
        <taxon>Blenniidae</taxon>
        <taxon>Salariinae</taxon>
        <taxon>Salarias</taxon>
    </lineage>
</organism>
<dbReference type="Gene3D" id="1.20.5.1160">
    <property type="entry name" value="Vasodilator-stimulated phosphoprotein"/>
    <property type="match status" value="1"/>
</dbReference>
<keyword evidence="2 4" id="KW-0175">Coiled coil</keyword>
<dbReference type="InterPro" id="IPR039008">
    <property type="entry name" value="IF_rod_dom"/>
</dbReference>
<feature type="coiled-coil region" evidence="4">
    <location>
        <begin position="76"/>
        <end position="110"/>
    </location>
</feature>
<dbReference type="Gene3D" id="1.20.5.170">
    <property type="match status" value="1"/>
</dbReference>
<feature type="domain" description="IF rod" evidence="6">
    <location>
        <begin position="72"/>
        <end position="383"/>
    </location>
</feature>
<reference evidence="7" key="3">
    <citation type="submission" date="2025-09" db="UniProtKB">
        <authorList>
            <consortium name="Ensembl"/>
        </authorList>
    </citation>
    <scope>IDENTIFICATION</scope>
</reference>
<dbReference type="GO" id="GO:0005198">
    <property type="term" value="F:structural molecule activity"/>
    <property type="evidence" value="ECO:0007669"/>
    <property type="project" value="InterPro"/>
</dbReference>
<dbReference type="PROSITE" id="PS00226">
    <property type="entry name" value="IF_ROD_1"/>
    <property type="match status" value="1"/>
</dbReference>
<dbReference type="PANTHER" id="PTHR23239">
    <property type="entry name" value="INTERMEDIATE FILAMENT"/>
    <property type="match status" value="1"/>
</dbReference>
<dbReference type="PRINTS" id="PR01248">
    <property type="entry name" value="TYPE1KERATIN"/>
</dbReference>
<dbReference type="Ensembl" id="ENSSFAT00005027279.1">
    <property type="protein sequence ID" value="ENSSFAP00005026247.1"/>
    <property type="gene ID" value="ENSSFAG00005013481.1"/>
</dbReference>
<protein>
    <submittedName>
        <fullName evidence="7">Keratin, type I cytoskeletal 18-like</fullName>
    </submittedName>
</protein>
<dbReference type="FunFam" id="1.20.5.500:FF:000001">
    <property type="entry name" value="Type II keratin 23"/>
    <property type="match status" value="1"/>
</dbReference>